<sequence length="1099" mass="130907">MKTAKIMKINEKHFDYITNEIKEKYEKDPFEFLFIGSSGFYVKQIADELSKKTNKTLNRDAFRVINQYITELLLNYEPNSTYIDRDFLKVYIENEIGNLVKQFKNDDDEFSSYLQVISKSQKSTEYILNIFEKKWEISRVEQNQPQNEDILKYSELYRNIDDSIDPESNLIKLYKKIEKSLEDFLNQKFDNSKTFQKNFDPISVYKWFYNEFPEILKSERKEKLGKTLIISGFFDMTPIMAKVLKCLFSLFDDVYFYIWEDVMDRGFNSLTSVYEFLKDSDFEIKHNYMGINKLFKEKNISIYQTSDSISEMENISKEIKKKILYENLSPYDFAIITPDNSSANMFADYLNEIKVPYRFKNDIPLSQSRIVIKLLQPLKTVVRGYEVEDMMAMIETGYAGDSELTMEEIESYLRHLDLLYSEVKTSFAQRKASWFNALKEEKNKILSNYKQTEEKERYEKTLNELNSLEIVFNNLFDILKQVKDSDKNKEGFLINTYRQLIKDWIDKDIINLNIFSDDELNKNQSIISEYNALNYFEQFLLKTEESLEKILKKNKKKRIKLDEYFRIISDLTEIETYRDSERYHNTVEIMNLNDSRFIHKKYKYYINFSEDFYPLITINPFLSSMLDNGTKLAKTNEKVQRRNLLISMAFAENIIFSYPISTLGGKTILPSMYEKEFIKLFKITPKKLYSEKRQVLPQNADEIYSFNEALLYYLINDIKTNDDDLKNSKENIKEIKNHIKNTLWNSRNSISIKNISHNKISSYIDCPFKFYMSYIAGIKGDIDFSIFATGNLKHKIMEKLFKKYPDFSQMREKYFNEDELLEEIKKIANQEWDDTINKGLEKYEAIKVVEIEKISEELLVSIGHILNKYIEIRKNMELNYDKVIKTELRVDTDINIGKYKNINLTTRIDRLDITSGDYSYIGFEGKDSFLDELKQGTYSILDYKNGSSFQSEQLLIYYIGLIHSEEWKNKINDNIYLKFQPLTIKDNGPTKNMQNKFIKIQKNIAIIKQKGNSKNFIGFGLYEFYDWLEKTIDSISNSDFTPIAQRDRIHKRFLEEMQEKYNTYSNETYYECDKCQYKKICSIMQYLDNFKIKESWFTK</sequence>
<keyword evidence="3" id="KW-0347">Helicase</keyword>
<evidence type="ECO:0000313" key="3">
    <source>
        <dbReference type="EMBL" id="PWJ92194.1"/>
    </source>
</evidence>
<dbReference type="InterPro" id="IPR038726">
    <property type="entry name" value="PDDEXK_AddAB-type"/>
</dbReference>
<dbReference type="AlphaFoldDB" id="A0AA45C6N3"/>
<dbReference type="Gene3D" id="3.40.50.300">
    <property type="entry name" value="P-loop containing nucleotide triphosphate hydrolases"/>
    <property type="match status" value="1"/>
</dbReference>
<dbReference type="Pfam" id="PF12705">
    <property type="entry name" value="PDDEXK_1"/>
    <property type="match status" value="1"/>
</dbReference>
<evidence type="ECO:0000256" key="1">
    <source>
        <dbReference type="SAM" id="Coils"/>
    </source>
</evidence>
<keyword evidence="3" id="KW-0378">Hydrolase</keyword>
<keyword evidence="1" id="KW-0175">Coiled coil</keyword>
<name>A0AA45C6N3_9BACT</name>
<proteinExistence type="predicted"/>
<gene>
    <name evidence="3" type="ORF">C7380_10977</name>
</gene>
<dbReference type="RefSeq" id="WP_158274841.1">
    <property type="nucleotide sequence ID" value="NZ_JAMHJO010000009.1"/>
</dbReference>
<keyword evidence="4" id="KW-1185">Reference proteome</keyword>
<dbReference type="GO" id="GO:0004386">
    <property type="term" value="F:helicase activity"/>
    <property type="evidence" value="ECO:0007669"/>
    <property type="project" value="UniProtKB-KW"/>
</dbReference>
<dbReference type="SUPFAM" id="SSF52540">
    <property type="entry name" value="P-loop containing nucleoside triphosphate hydrolases"/>
    <property type="match status" value="1"/>
</dbReference>
<protein>
    <submittedName>
        <fullName evidence="3">ATP-dependent helicase/nuclease subunit B</fullName>
    </submittedName>
</protein>
<dbReference type="EMBL" id="QGGI01000009">
    <property type="protein sequence ID" value="PWJ92194.1"/>
    <property type="molecule type" value="Genomic_DNA"/>
</dbReference>
<dbReference type="Gene3D" id="1.10.486.10">
    <property type="entry name" value="PCRA, domain 4"/>
    <property type="match status" value="1"/>
</dbReference>
<evidence type="ECO:0000259" key="2">
    <source>
        <dbReference type="Pfam" id="PF12705"/>
    </source>
</evidence>
<dbReference type="Proteomes" id="UP000245921">
    <property type="component" value="Unassembled WGS sequence"/>
</dbReference>
<keyword evidence="3" id="KW-0067">ATP-binding</keyword>
<evidence type="ECO:0000313" key="4">
    <source>
        <dbReference type="Proteomes" id="UP000245921"/>
    </source>
</evidence>
<feature type="domain" description="PD-(D/E)XK endonuclease-like" evidence="2">
    <location>
        <begin position="755"/>
        <end position="1081"/>
    </location>
</feature>
<keyword evidence="3" id="KW-0547">Nucleotide-binding</keyword>
<feature type="coiled-coil region" evidence="1">
    <location>
        <begin position="435"/>
        <end position="468"/>
    </location>
</feature>
<accession>A0AA45C6N3</accession>
<dbReference type="InterPro" id="IPR027417">
    <property type="entry name" value="P-loop_NTPase"/>
</dbReference>
<comment type="caution">
    <text evidence="3">The sequence shown here is derived from an EMBL/GenBank/DDBJ whole genome shotgun (WGS) entry which is preliminary data.</text>
</comment>
<reference evidence="3 4" key="1">
    <citation type="submission" date="2018-05" db="EMBL/GenBank/DDBJ databases">
        <title>Genomic Encyclopedia of Type Strains, Phase IV (KMG-IV): sequencing the most valuable type-strain genomes for metagenomic binning, comparative biology and taxonomic classification.</title>
        <authorList>
            <person name="Goeker M."/>
        </authorList>
    </citation>
    <scope>NUCLEOTIDE SEQUENCE [LARGE SCALE GENOMIC DNA]</scope>
    <source>
        <strain evidence="3 4">DSM 24906</strain>
    </source>
</reference>
<organism evidence="3 4">
    <name type="scientific">Oceanotoga teriensis</name>
    <dbReference type="NCBI Taxonomy" id="515440"/>
    <lineage>
        <taxon>Bacteria</taxon>
        <taxon>Thermotogati</taxon>
        <taxon>Thermotogota</taxon>
        <taxon>Thermotogae</taxon>
        <taxon>Petrotogales</taxon>
        <taxon>Petrotogaceae</taxon>
        <taxon>Oceanotoga</taxon>
    </lineage>
</organism>